<evidence type="ECO:0000313" key="1">
    <source>
        <dbReference type="EMBL" id="KAL1892049.1"/>
    </source>
</evidence>
<accession>A0ABR3YVN8</accession>
<dbReference type="EMBL" id="JAWDJO010000139">
    <property type="protein sequence ID" value="KAL1892049.1"/>
    <property type="molecule type" value="Genomic_DNA"/>
</dbReference>
<name>A0ABR3YVN8_9PEZI</name>
<evidence type="ECO:0000313" key="2">
    <source>
        <dbReference type="Proteomes" id="UP001583280"/>
    </source>
</evidence>
<keyword evidence="2" id="KW-1185">Reference proteome</keyword>
<sequence>MNTRTSLTETRKVHNEWLAASSQKVGVEACGEVITPISGPTKTEYIKLTNVAYVPDFLANLVSNKLLKSCRGYLNTRNNVLFCDEELVFAHLRELDGHLSVKFGHDTLMELFQSGAFATTSAAHFST</sequence>
<organism evidence="1 2">
    <name type="scientific">Ceratocystis pirilliformis</name>
    <dbReference type="NCBI Taxonomy" id="259994"/>
    <lineage>
        <taxon>Eukaryota</taxon>
        <taxon>Fungi</taxon>
        <taxon>Dikarya</taxon>
        <taxon>Ascomycota</taxon>
        <taxon>Pezizomycotina</taxon>
        <taxon>Sordariomycetes</taxon>
        <taxon>Hypocreomycetidae</taxon>
        <taxon>Microascales</taxon>
        <taxon>Ceratocystidaceae</taxon>
        <taxon>Ceratocystis</taxon>
    </lineage>
</organism>
<reference evidence="1 2" key="1">
    <citation type="journal article" date="2024" name="IMA Fungus">
        <title>IMA Genome - F19 : A genome assembly and annotation guide to empower mycologists, including annotated draft genome sequences of Ceratocystis pirilliformis, Diaporthe australafricana, Fusarium ophioides, Paecilomyces lecythidis, and Sporothrix stenoceras.</title>
        <authorList>
            <person name="Aylward J."/>
            <person name="Wilson A.M."/>
            <person name="Visagie C.M."/>
            <person name="Spraker J."/>
            <person name="Barnes I."/>
            <person name="Buitendag C."/>
            <person name="Ceriani C."/>
            <person name="Del Mar Angel L."/>
            <person name="du Plessis D."/>
            <person name="Fuchs T."/>
            <person name="Gasser K."/>
            <person name="Kramer D."/>
            <person name="Li W."/>
            <person name="Munsamy K."/>
            <person name="Piso A."/>
            <person name="Price J.L."/>
            <person name="Sonnekus B."/>
            <person name="Thomas C."/>
            <person name="van der Nest A."/>
            <person name="van Dijk A."/>
            <person name="van Heerden A."/>
            <person name="van Vuuren N."/>
            <person name="Yilmaz N."/>
            <person name="Duong T.A."/>
            <person name="van der Merwe N.A."/>
            <person name="Wingfield M.J."/>
            <person name="Wingfield B.D."/>
        </authorList>
    </citation>
    <scope>NUCLEOTIDE SEQUENCE [LARGE SCALE GENOMIC DNA]</scope>
    <source>
        <strain evidence="1 2">CMW 12675</strain>
    </source>
</reference>
<protein>
    <submittedName>
        <fullName evidence="1">Uncharacterized protein</fullName>
    </submittedName>
</protein>
<dbReference type="Proteomes" id="UP001583280">
    <property type="component" value="Unassembled WGS sequence"/>
</dbReference>
<comment type="caution">
    <text evidence="1">The sequence shown here is derived from an EMBL/GenBank/DDBJ whole genome shotgun (WGS) entry which is preliminary data.</text>
</comment>
<proteinExistence type="predicted"/>
<gene>
    <name evidence="1" type="ORF">Cpir12675_004700</name>
</gene>